<protein>
    <submittedName>
        <fullName evidence="1">Uncharacterized protein</fullName>
    </submittedName>
</protein>
<proteinExistence type="predicted"/>
<evidence type="ECO:0000313" key="1">
    <source>
        <dbReference type="EMBL" id="KAK3399668.1"/>
    </source>
</evidence>
<reference evidence="1" key="2">
    <citation type="submission" date="2023-07" db="EMBL/GenBank/DDBJ databases">
        <authorList>
            <consortium name="Lawrence Berkeley National Laboratory"/>
            <person name="Haridas S."/>
            <person name="Hensen N."/>
            <person name="Bonometti L."/>
            <person name="Westerberg I."/>
            <person name="Brannstrom I.O."/>
            <person name="Guillou S."/>
            <person name="Cros-Aarteil S."/>
            <person name="Calhoun S."/>
            <person name="Kuo A."/>
            <person name="Mondo S."/>
            <person name="Pangilinan J."/>
            <person name="Riley R."/>
            <person name="LaButti K."/>
            <person name="Andreopoulos B."/>
            <person name="Lipzen A."/>
            <person name="Chen C."/>
            <person name="Yanf M."/>
            <person name="Daum C."/>
            <person name="Ng V."/>
            <person name="Clum A."/>
            <person name="Steindorff A."/>
            <person name="Ohm R."/>
            <person name="Martin F."/>
            <person name="Silar P."/>
            <person name="Natvig D."/>
            <person name="Lalanne C."/>
            <person name="Gautier V."/>
            <person name="Ament-velasquez S.L."/>
            <person name="Kruys A."/>
            <person name="Hutchinson M.I."/>
            <person name="Powell A.J."/>
            <person name="Barry K."/>
            <person name="Miller A.N."/>
            <person name="Grigoriev I.V."/>
            <person name="Debuchy R."/>
            <person name="Gladieux P."/>
            <person name="Thoren M.H."/>
            <person name="Johannesson H."/>
        </authorList>
    </citation>
    <scope>NUCLEOTIDE SEQUENCE</scope>
    <source>
        <strain evidence="1">FGSC 1904</strain>
    </source>
</reference>
<reference evidence="1" key="1">
    <citation type="journal article" date="2023" name="Mol. Phylogenet. Evol.">
        <title>Genome-scale phylogeny and comparative genomics of the fungal order Sordariales.</title>
        <authorList>
            <person name="Hensen N."/>
            <person name="Bonometti L."/>
            <person name="Westerberg I."/>
            <person name="Brannstrom I.O."/>
            <person name="Guillou S."/>
            <person name="Cros-Aarteil S."/>
            <person name="Calhoun S."/>
            <person name="Haridas S."/>
            <person name="Kuo A."/>
            <person name="Mondo S."/>
            <person name="Pangilinan J."/>
            <person name="Riley R."/>
            <person name="LaButti K."/>
            <person name="Andreopoulos B."/>
            <person name="Lipzen A."/>
            <person name="Chen C."/>
            <person name="Yan M."/>
            <person name="Daum C."/>
            <person name="Ng V."/>
            <person name="Clum A."/>
            <person name="Steindorff A."/>
            <person name="Ohm R.A."/>
            <person name="Martin F."/>
            <person name="Silar P."/>
            <person name="Natvig D.O."/>
            <person name="Lalanne C."/>
            <person name="Gautier V."/>
            <person name="Ament-Velasquez S.L."/>
            <person name="Kruys A."/>
            <person name="Hutchinson M.I."/>
            <person name="Powell A.J."/>
            <person name="Barry K."/>
            <person name="Miller A.N."/>
            <person name="Grigoriev I.V."/>
            <person name="Debuchy R."/>
            <person name="Gladieux P."/>
            <person name="Hiltunen Thoren M."/>
            <person name="Johannesson H."/>
        </authorList>
    </citation>
    <scope>NUCLEOTIDE SEQUENCE</scope>
    <source>
        <strain evidence="1">FGSC 1904</strain>
    </source>
</reference>
<dbReference type="EMBL" id="JAUTDP010000004">
    <property type="protein sequence ID" value="KAK3399668.1"/>
    <property type="molecule type" value="Genomic_DNA"/>
</dbReference>
<dbReference type="Proteomes" id="UP001281003">
    <property type="component" value="Unassembled WGS sequence"/>
</dbReference>
<gene>
    <name evidence="1" type="ORF">B0T20DRAFT_477508</name>
</gene>
<evidence type="ECO:0000313" key="2">
    <source>
        <dbReference type="Proteomes" id="UP001281003"/>
    </source>
</evidence>
<comment type="caution">
    <text evidence="1">The sequence shown here is derived from an EMBL/GenBank/DDBJ whole genome shotgun (WGS) entry which is preliminary data.</text>
</comment>
<dbReference type="AlphaFoldDB" id="A0AAE0UD31"/>
<keyword evidence="2" id="KW-1185">Reference proteome</keyword>
<sequence>MEQQQGARNITQLFQEAARVNDPRLEGWWNTIVDLHTNLTDTTTGVMRPLGYFFARYPTQDPMFVRTAYTWITFHSESGTIKAAIEKIGHTRPGLVNELRSPITGLSQYELSTAKRKDKGERPHHNFTPIIHNDADSWATSGALKSINNNEEVDPETTVDVPRTPEFKVEYVRLIVQALLDTTHKFEGDLKDVGILNFTTVRTLEQVAWDFLESLIDAQEGRPCVYPWATVYHHERYNSFEARFEQAMIFLSTSKAACTNLLQASVLARFANGPVFEYKKKEANKHNNGRKDTILADLRARAAAADAQQAAAVNQPGA</sequence>
<name>A0AAE0UD31_SORBR</name>
<accession>A0AAE0UD31</accession>
<organism evidence="1 2">
    <name type="scientific">Sordaria brevicollis</name>
    <dbReference type="NCBI Taxonomy" id="83679"/>
    <lineage>
        <taxon>Eukaryota</taxon>
        <taxon>Fungi</taxon>
        <taxon>Dikarya</taxon>
        <taxon>Ascomycota</taxon>
        <taxon>Pezizomycotina</taxon>
        <taxon>Sordariomycetes</taxon>
        <taxon>Sordariomycetidae</taxon>
        <taxon>Sordariales</taxon>
        <taxon>Sordariaceae</taxon>
        <taxon>Sordaria</taxon>
    </lineage>
</organism>